<evidence type="ECO:0000259" key="1">
    <source>
        <dbReference type="Pfam" id="PF00027"/>
    </source>
</evidence>
<dbReference type="RefSeq" id="WP_133465328.1">
    <property type="nucleotide sequence ID" value="NZ_SNWI01000005.1"/>
</dbReference>
<organism evidence="2 3">
    <name type="scientific">Sunxiuqinia elliptica</name>
    <dbReference type="NCBI Taxonomy" id="655355"/>
    <lineage>
        <taxon>Bacteria</taxon>
        <taxon>Pseudomonadati</taxon>
        <taxon>Bacteroidota</taxon>
        <taxon>Bacteroidia</taxon>
        <taxon>Marinilabiliales</taxon>
        <taxon>Prolixibacteraceae</taxon>
        <taxon>Sunxiuqinia</taxon>
    </lineage>
</organism>
<gene>
    <name evidence="2" type="ORF">DET52_105287</name>
</gene>
<dbReference type="AlphaFoldDB" id="A0A4R6H185"/>
<name>A0A4R6H185_9BACT</name>
<dbReference type="EMBL" id="SNWI01000005">
    <property type="protein sequence ID" value="TDO01428.1"/>
    <property type="molecule type" value="Genomic_DNA"/>
</dbReference>
<comment type="caution">
    <text evidence="2">The sequence shown here is derived from an EMBL/GenBank/DDBJ whole genome shotgun (WGS) entry which is preliminary data.</text>
</comment>
<accession>A0A4R6H185</accession>
<sequence length="191" mass="22430">MNSFLKTIKEYGNITELVENEILINIKTVNKKKGHYLIREKQTNANLIVLEKGLVRGFYNKDNKEINTWFASENIIIGSTLPLFNNRPSKENIQLLEDSCFHYMSNQKLQELYSKYPDFNTIGRRIAEEYCLWLENRIASLQVDSAEERYKKLLNEFPDLLLRVSLGQISSYLGITQETLSRIRKNIITRF</sequence>
<feature type="domain" description="Cyclic nucleotide-binding" evidence="1">
    <location>
        <begin position="31"/>
        <end position="116"/>
    </location>
</feature>
<dbReference type="InterPro" id="IPR018490">
    <property type="entry name" value="cNMP-bd_dom_sf"/>
</dbReference>
<reference evidence="2 3" key="1">
    <citation type="submission" date="2019-03" db="EMBL/GenBank/DDBJ databases">
        <title>Freshwater and sediment microbial communities from various areas in North America, analyzing microbe dynamics in response to fracking.</title>
        <authorList>
            <person name="Lamendella R."/>
        </authorList>
    </citation>
    <scope>NUCLEOTIDE SEQUENCE [LARGE SCALE GENOMIC DNA]</scope>
    <source>
        <strain evidence="2 3">114D</strain>
    </source>
</reference>
<dbReference type="SUPFAM" id="SSF51206">
    <property type="entry name" value="cAMP-binding domain-like"/>
    <property type="match status" value="1"/>
</dbReference>
<evidence type="ECO:0000313" key="3">
    <source>
        <dbReference type="Proteomes" id="UP000294848"/>
    </source>
</evidence>
<dbReference type="InterPro" id="IPR014710">
    <property type="entry name" value="RmlC-like_jellyroll"/>
</dbReference>
<protein>
    <submittedName>
        <fullName evidence="2">CRP-like cAMP-binding protein</fullName>
    </submittedName>
</protein>
<dbReference type="OrthoDB" id="680421at2"/>
<evidence type="ECO:0000313" key="2">
    <source>
        <dbReference type="EMBL" id="TDO01428.1"/>
    </source>
</evidence>
<dbReference type="Pfam" id="PF00027">
    <property type="entry name" value="cNMP_binding"/>
    <property type="match status" value="1"/>
</dbReference>
<dbReference type="Gene3D" id="2.60.120.10">
    <property type="entry name" value="Jelly Rolls"/>
    <property type="match status" value="1"/>
</dbReference>
<dbReference type="InterPro" id="IPR000595">
    <property type="entry name" value="cNMP-bd_dom"/>
</dbReference>
<dbReference type="Proteomes" id="UP000294848">
    <property type="component" value="Unassembled WGS sequence"/>
</dbReference>
<proteinExistence type="predicted"/>